<gene>
    <name evidence="2" type="ORF">Q7X28_14205</name>
</gene>
<organism evidence="2 3">
    <name type="scientific">Tsukamurella strandjordii</name>
    <dbReference type="NCBI Taxonomy" id="147577"/>
    <lineage>
        <taxon>Bacteria</taxon>
        <taxon>Bacillati</taxon>
        <taxon>Actinomycetota</taxon>
        <taxon>Actinomycetes</taxon>
        <taxon>Mycobacteriales</taxon>
        <taxon>Tsukamurellaceae</taxon>
        <taxon>Tsukamurella</taxon>
    </lineage>
</organism>
<sequence length="196" mass="20176">MNRRTLLAATAIALPLAMAIPATAAPAPAVTVESARTVAPVEDSASAAAVRTLTDPSASSSRQLAAVPAGLNYRAAAGPGYALNPHGDCSSLVRLPADFTAPCQAHDLGYDVLRLADSAGRPLGGWARLRIDETLADRLGAVCAHRPAAQRRECGQVAAIAMLAVRANTWRQHDGPPRAESGTELAASWISAGGRL</sequence>
<dbReference type="AlphaFoldDB" id="A0AA90S8M5"/>
<evidence type="ECO:0000313" key="2">
    <source>
        <dbReference type="EMBL" id="MDP0399080.1"/>
    </source>
</evidence>
<evidence type="ECO:0000313" key="3">
    <source>
        <dbReference type="Proteomes" id="UP001178281"/>
    </source>
</evidence>
<feature type="signal peptide" evidence="1">
    <location>
        <begin position="1"/>
        <end position="24"/>
    </location>
</feature>
<dbReference type="GO" id="GO:0006644">
    <property type="term" value="P:phospholipid metabolic process"/>
    <property type="evidence" value="ECO:0007669"/>
    <property type="project" value="InterPro"/>
</dbReference>
<keyword evidence="3" id="KW-1185">Reference proteome</keyword>
<keyword evidence="1" id="KW-0732">Signal</keyword>
<evidence type="ECO:0000256" key="1">
    <source>
        <dbReference type="SAM" id="SignalP"/>
    </source>
</evidence>
<dbReference type="EMBL" id="JAUTIX010000005">
    <property type="protein sequence ID" value="MDP0399080.1"/>
    <property type="molecule type" value="Genomic_DNA"/>
</dbReference>
<reference evidence="2" key="1">
    <citation type="submission" date="2023-08" db="EMBL/GenBank/DDBJ databases">
        <title>The draft genome of Tsukamurella strandjordii strain 050030.</title>
        <authorList>
            <person name="Zhao F."/>
            <person name="Feng Y."/>
            <person name="Zong Z."/>
        </authorList>
    </citation>
    <scope>NUCLEOTIDE SEQUENCE</scope>
    <source>
        <strain evidence="2">050030</strain>
    </source>
</reference>
<dbReference type="GO" id="GO:0004623">
    <property type="term" value="F:phospholipase A2 activity"/>
    <property type="evidence" value="ECO:0007669"/>
    <property type="project" value="InterPro"/>
</dbReference>
<accession>A0AA90S8M5</accession>
<feature type="chain" id="PRO_5041670388" description="Phospholipase A2" evidence="1">
    <location>
        <begin position="25"/>
        <end position="196"/>
    </location>
</feature>
<protein>
    <recommendedName>
        <fullName evidence="4">Phospholipase A2</fullName>
    </recommendedName>
</protein>
<evidence type="ECO:0008006" key="4">
    <source>
        <dbReference type="Google" id="ProtNLM"/>
    </source>
</evidence>
<dbReference type="Proteomes" id="UP001178281">
    <property type="component" value="Unassembled WGS sequence"/>
</dbReference>
<name>A0AA90S8M5_9ACTN</name>
<dbReference type="Gene3D" id="1.20.90.10">
    <property type="entry name" value="Phospholipase A2 domain"/>
    <property type="match status" value="1"/>
</dbReference>
<proteinExistence type="predicted"/>
<dbReference type="GO" id="GO:0050482">
    <property type="term" value="P:arachidonate secretion"/>
    <property type="evidence" value="ECO:0007669"/>
    <property type="project" value="InterPro"/>
</dbReference>
<comment type="caution">
    <text evidence="2">The sequence shown here is derived from an EMBL/GenBank/DDBJ whole genome shotgun (WGS) entry which is preliminary data.</text>
</comment>
<dbReference type="SUPFAM" id="SSF48619">
    <property type="entry name" value="Phospholipase A2, PLA2"/>
    <property type="match status" value="1"/>
</dbReference>
<dbReference type="RefSeq" id="WP_305111803.1">
    <property type="nucleotide sequence ID" value="NZ_JAUTIX010000005.1"/>
</dbReference>
<dbReference type="InterPro" id="IPR036444">
    <property type="entry name" value="PLipase_A2_dom_sf"/>
</dbReference>